<dbReference type="SUPFAM" id="SSF57850">
    <property type="entry name" value="RING/U-box"/>
    <property type="match status" value="1"/>
</dbReference>
<feature type="domain" description="RING-type" evidence="3">
    <location>
        <begin position="191"/>
        <end position="240"/>
    </location>
</feature>
<feature type="compositionally biased region" description="Basic and acidic residues" evidence="2">
    <location>
        <begin position="1"/>
        <end position="15"/>
    </location>
</feature>
<evidence type="ECO:0000313" key="4">
    <source>
        <dbReference type="EMBL" id="KAJ4954730.1"/>
    </source>
</evidence>
<dbReference type="OrthoDB" id="1933799at2759"/>
<comment type="caution">
    <text evidence="4">The sequence shown here is derived from an EMBL/GenBank/DDBJ whole genome shotgun (WGS) entry which is preliminary data.</text>
</comment>
<name>A0A9Q0GYB5_9MAGN</name>
<sequence>MENQDHKEQARDGAGRNDSTTRSGPSIGYPVFGSSSGNASSGNTFGPGLSFELGRNNTGERSNNSSNSAHAAPGNRRKRKSSGPNSMFHEAPPVDHVTERSKRGSCSKPEVSVVYGSSSCQDPPANDELQLIENIADTLSPAEVTHLLFQGHENENIAHPLLNPNIGSNLSSQGHQNDTVLGQLVDLRSSCMYCYQNVSNGNPTLLKRFCGHYFHDSCFHLLSKSMKLQHIWVTHCQFCRLERR</sequence>
<dbReference type="InterPro" id="IPR001841">
    <property type="entry name" value="Znf_RING"/>
</dbReference>
<feature type="compositionally biased region" description="Low complexity" evidence="2">
    <location>
        <begin position="33"/>
        <end position="43"/>
    </location>
</feature>
<dbReference type="AlphaFoldDB" id="A0A9Q0GYB5"/>
<dbReference type="Proteomes" id="UP001141806">
    <property type="component" value="Unassembled WGS sequence"/>
</dbReference>
<keyword evidence="5" id="KW-1185">Reference proteome</keyword>
<evidence type="ECO:0000259" key="3">
    <source>
        <dbReference type="PROSITE" id="PS50089"/>
    </source>
</evidence>
<evidence type="ECO:0000313" key="5">
    <source>
        <dbReference type="Proteomes" id="UP001141806"/>
    </source>
</evidence>
<dbReference type="EMBL" id="JAMYWD010000011">
    <property type="protein sequence ID" value="KAJ4954730.1"/>
    <property type="molecule type" value="Genomic_DNA"/>
</dbReference>
<keyword evidence="1" id="KW-0863">Zinc-finger</keyword>
<dbReference type="GO" id="GO:0008270">
    <property type="term" value="F:zinc ion binding"/>
    <property type="evidence" value="ECO:0007669"/>
    <property type="project" value="UniProtKB-KW"/>
</dbReference>
<feature type="compositionally biased region" description="Basic and acidic residues" evidence="2">
    <location>
        <begin position="92"/>
        <end position="102"/>
    </location>
</feature>
<proteinExistence type="predicted"/>
<evidence type="ECO:0000256" key="1">
    <source>
        <dbReference type="PROSITE-ProRule" id="PRU00175"/>
    </source>
</evidence>
<reference evidence="4" key="1">
    <citation type="journal article" date="2023" name="Plant J.">
        <title>The genome of the king protea, Protea cynaroides.</title>
        <authorList>
            <person name="Chang J."/>
            <person name="Duong T.A."/>
            <person name="Schoeman C."/>
            <person name="Ma X."/>
            <person name="Roodt D."/>
            <person name="Barker N."/>
            <person name="Li Z."/>
            <person name="Van de Peer Y."/>
            <person name="Mizrachi E."/>
        </authorList>
    </citation>
    <scope>NUCLEOTIDE SEQUENCE</scope>
    <source>
        <tissue evidence="4">Young leaves</tissue>
    </source>
</reference>
<gene>
    <name evidence="4" type="ORF">NE237_011513</name>
</gene>
<organism evidence="4 5">
    <name type="scientific">Protea cynaroides</name>
    <dbReference type="NCBI Taxonomy" id="273540"/>
    <lineage>
        <taxon>Eukaryota</taxon>
        <taxon>Viridiplantae</taxon>
        <taxon>Streptophyta</taxon>
        <taxon>Embryophyta</taxon>
        <taxon>Tracheophyta</taxon>
        <taxon>Spermatophyta</taxon>
        <taxon>Magnoliopsida</taxon>
        <taxon>Proteales</taxon>
        <taxon>Proteaceae</taxon>
        <taxon>Protea</taxon>
    </lineage>
</organism>
<keyword evidence="1" id="KW-0862">Zinc</keyword>
<keyword evidence="1" id="KW-0479">Metal-binding</keyword>
<feature type="region of interest" description="Disordered" evidence="2">
    <location>
        <begin position="1"/>
        <end position="106"/>
    </location>
</feature>
<evidence type="ECO:0000256" key="2">
    <source>
        <dbReference type="SAM" id="MobiDB-lite"/>
    </source>
</evidence>
<accession>A0A9Q0GYB5</accession>
<dbReference type="PROSITE" id="PS50089">
    <property type="entry name" value="ZF_RING_2"/>
    <property type="match status" value="1"/>
</dbReference>
<protein>
    <recommendedName>
        <fullName evidence="3">RING-type domain-containing protein</fullName>
    </recommendedName>
</protein>